<reference evidence="2" key="1">
    <citation type="journal article" date="2014" name="Int. J. Syst. Evol. Microbiol.">
        <title>Complete genome sequence of Corynebacterium casei LMG S-19264T (=DSM 44701T), isolated from a smear-ripened cheese.</title>
        <authorList>
            <consortium name="US DOE Joint Genome Institute (JGI-PGF)"/>
            <person name="Walter F."/>
            <person name="Albersmeier A."/>
            <person name="Kalinowski J."/>
            <person name="Ruckert C."/>
        </authorList>
    </citation>
    <scope>NUCLEOTIDE SEQUENCE</scope>
    <source>
        <strain evidence="2">CGMCC 4.7372</strain>
    </source>
</reference>
<proteinExistence type="predicted"/>
<evidence type="ECO:0000313" key="3">
    <source>
        <dbReference type="Proteomes" id="UP000614239"/>
    </source>
</evidence>
<accession>A0A8H9LIF2</accession>
<reference evidence="2" key="2">
    <citation type="submission" date="2020-09" db="EMBL/GenBank/DDBJ databases">
        <authorList>
            <person name="Sun Q."/>
            <person name="Zhou Y."/>
        </authorList>
    </citation>
    <scope>NUCLEOTIDE SEQUENCE</scope>
    <source>
        <strain evidence="2">CGMCC 4.7372</strain>
    </source>
</reference>
<dbReference type="Pfam" id="PF04991">
    <property type="entry name" value="LicD"/>
    <property type="match status" value="1"/>
</dbReference>
<evidence type="ECO:0000313" key="2">
    <source>
        <dbReference type="EMBL" id="GGO96157.1"/>
    </source>
</evidence>
<dbReference type="Proteomes" id="UP000614239">
    <property type="component" value="Unassembled WGS sequence"/>
</dbReference>
<comment type="caution">
    <text evidence="2">The sequence shown here is derived from an EMBL/GenBank/DDBJ whole genome shotgun (WGS) entry which is preliminary data.</text>
</comment>
<sequence length="292" mass="32763">MSTTGYDDPALLKRVQRATARALAELDRVCNELGLEYAAYGGTAIGAARHQGFIPWDDDVDVVMPRPDYERLLAEADRVIGPGFVLLSSRNSPDYPKTFGVLGLAGTAFIPEIARDRAYRVPIGVDIFPLDVLPDDERAFKRMARRTWVWGRLMYLRGTPTAEVPLPAPARQAAGLVLRAVHWGLRAARVSPRALYERWDRAARSHEGEDSVWLGDFSTQDPRRWSIRRDELLPTLALPFEGMTIRMPRAYDAVLTRGYGDYMAIPPVSERVNHKPSLVDFGDHDFADDAED</sequence>
<dbReference type="OrthoDB" id="3780655at2"/>
<dbReference type="GO" id="GO:0016740">
    <property type="term" value="F:transferase activity"/>
    <property type="evidence" value="ECO:0007669"/>
    <property type="project" value="UniProtKB-KW"/>
</dbReference>
<dbReference type="AlphaFoldDB" id="A0A8H9LIF2"/>
<keyword evidence="2" id="KW-0808">Transferase</keyword>
<keyword evidence="3" id="KW-1185">Reference proteome</keyword>
<gene>
    <name evidence="2" type="primary">licD3</name>
    <name evidence="2" type="ORF">GCM10011612_05690</name>
</gene>
<dbReference type="EMBL" id="BMNJ01000002">
    <property type="protein sequence ID" value="GGO96157.1"/>
    <property type="molecule type" value="Genomic_DNA"/>
</dbReference>
<feature type="domain" description="LicD/FKTN/FKRP nucleotidyltransferase" evidence="1">
    <location>
        <begin position="30"/>
        <end position="138"/>
    </location>
</feature>
<evidence type="ECO:0000259" key="1">
    <source>
        <dbReference type="Pfam" id="PF04991"/>
    </source>
</evidence>
<dbReference type="RefSeq" id="WP_080462012.1">
    <property type="nucleotide sequence ID" value="NZ_BMNJ01000002.1"/>
</dbReference>
<dbReference type="InterPro" id="IPR007074">
    <property type="entry name" value="LicD/FKTN/FKRP_NTP_transf"/>
</dbReference>
<dbReference type="InterPro" id="IPR052942">
    <property type="entry name" value="LPS_cholinephosphotransferase"/>
</dbReference>
<dbReference type="GO" id="GO:0009100">
    <property type="term" value="P:glycoprotein metabolic process"/>
    <property type="evidence" value="ECO:0007669"/>
    <property type="project" value="UniProtKB-ARBA"/>
</dbReference>
<dbReference type="PANTHER" id="PTHR43404">
    <property type="entry name" value="LIPOPOLYSACCHARIDE CHOLINEPHOSPHOTRANSFERASE LICD"/>
    <property type="match status" value="1"/>
</dbReference>
<name>A0A8H9LIF2_9ACTO</name>
<organism evidence="2 3">
    <name type="scientific">Actinomyces gaoshouyii</name>
    <dbReference type="NCBI Taxonomy" id="1960083"/>
    <lineage>
        <taxon>Bacteria</taxon>
        <taxon>Bacillati</taxon>
        <taxon>Actinomycetota</taxon>
        <taxon>Actinomycetes</taxon>
        <taxon>Actinomycetales</taxon>
        <taxon>Actinomycetaceae</taxon>
        <taxon>Actinomyces</taxon>
    </lineage>
</organism>
<dbReference type="PANTHER" id="PTHR43404:SF2">
    <property type="entry name" value="LIPOPOLYSACCHARIDE CHOLINEPHOSPHOTRANSFERASE LICD"/>
    <property type="match status" value="1"/>
</dbReference>
<protein>
    <submittedName>
        <fullName evidence="2">Phosphorylcholine transferase LicD</fullName>
    </submittedName>
</protein>